<dbReference type="PROSITE" id="PS00198">
    <property type="entry name" value="4FE4S_FER_1"/>
    <property type="match status" value="1"/>
</dbReference>
<dbReference type="Proteomes" id="UP000886796">
    <property type="component" value="Unassembled WGS sequence"/>
</dbReference>
<dbReference type="Gene3D" id="3.30.70.20">
    <property type="match status" value="1"/>
</dbReference>
<dbReference type="SUPFAM" id="SSF46548">
    <property type="entry name" value="alpha-helical ferredoxin"/>
    <property type="match status" value="1"/>
</dbReference>
<dbReference type="GO" id="GO:0046872">
    <property type="term" value="F:metal ion binding"/>
    <property type="evidence" value="ECO:0007669"/>
    <property type="project" value="UniProtKB-KW"/>
</dbReference>
<keyword evidence="1" id="KW-0479">Metal-binding</keyword>
<dbReference type="Pfam" id="PF00248">
    <property type="entry name" value="Aldo_ket_red"/>
    <property type="match status" value="1"/>
</dbReference>
<evidence type="ECO:0000259" key="4">
    <source>
        <dbReference type="PROSITE" id="PS51379"/>
    </source>
</evidence>
<dbReference type="SUPFAM" id="SSF51430">
    <property type="entry name" value="NAD(P)-linked oxidoreductase"/>
    <property type="match status" value="1"/>
</dbReference>
<protein>
    <submittedName>
        <fullName evidence="5">Aldo/keto reductase</fullName>
    </submittedName>
</protein>
<evidence type="ECO:0000256" key="3">
    <source>
        <dbReference type="ARBA" id="ARBA00023014"/>
    </source>
</evidence>
<dbReference type="InterPro" id="IPR017896">
    <property type="entry name" value="4Fe4S_Fe-S-bd"/>
</dbReference>
<feature type="domain" description="4Fe-4S ferredoxin-type" evidence="4">
    <location>
        <begin position="321"/>
        <end position="350"/>
    </location>
</feature>
<dbReference type="InterPro" id="IPR023210">
    <property type="entry name" value="NADP_OxRdtase_dom"/>
</dbReference>
<gene>
    <name evidence="5" type="ORF">IAB74_03910</name>
</gene>
<dbReference type="Pfam" id="PF13187">
    <property type="entry name" value="Fer4_9"/>
    <property type="match status" value="1"/>
</dbReference>
<evidence type="ECO:0000313" key="6">
    <source>
        <dbReference type="Proteomes" id="UP000886796"/>
    </source>
</evidence>
<dbReference type="Gene3D" id="3.20.20.100">
    <property type="entry name" value="NADP-dependent oxidoreductase domain"/>
    <property type="match status" value="1"/>
</dbReference>
<evidence type="ECO:0000313" key="5">
    <source>
        <dbReference type="EMBL" id="HIQ67639.1"/>
    </source>
</evidence>
<proteinExistence type="predicted"/>
<evidence type="ECO:0000256" key="1">
    <source>
        <dbReference type="ARBA" id="ARBA00022723"/>
    </source>
</evidence>
<dbReference type="InterPro" id="IPR053135">
    <property type="entry name" value="AKR2_Oxidoreductase"/>
</dbReference>
<dbReference type="GO" id="GO:0051536">
    <property type="term" value="F:iron-sulfur cluster binding"/>
    <property type="evidence" value="ECO:0007669"/>
    <property type="project" value="UniProtKB-KW"/>
</dbReference>
<keyword evidence="3" id="KW-0411">Iron-sulfur</keyword>
<evidence type="ECO:0000256" key="2">
    <source>
        <dbReference type="ARBA" id="ARBA00023004"/>
    </source>
</evidence>
<keyword evidence="2" id="KW-0408">Iron</keyword>
<reference evidence="5" key="1">
    <citation type="submission" date="2020-10" db="EMBL/GenBank/DDBJ databases">
        <authorList>
            <person name="Gilroy R."/>
        </authorList>
    </citation>
    <scope>NUCLEOTIDE SEQUENCE</scope>
    <source>
        <strain evidence="5">13361</strain>
    </source>
</reference>
<dbReference type="InterPro" id="IPR036812">
    <property type="entry name" value="NAD(P)_OxRdtase_dom_sf"/>
</dbReference>
<dbReference type="PANTHER" id="PTHR43312">
    <property type="entry name" value="D-THREO-ALDOSE 1-DEHYDROGENASE"/>
    <property type="match status" value="1"/>
</dbReference>
<accession>A0A9D1CMT4</accession>
<reference evidence="5" key="2">
    <citation type="journal article" date="2021" name="PeerJ">
        <title>Extensive microbial diversity within the chicken gut microbiome revealed by metagenomics and culture.</title>
        <authorList>
            <person name="Gilroy R."/>
            <person name="Ravi A."/>
            <person name="Getino M."/>
            <person name="Pursley I."/>
            <person name="Horton D.L."/>
            <person name="Alikhan N.F."/>
            <person name="Baker D."/>
            <person name="Gharbi K."/>
            <person name="Hall N."/>
            <person name="Watson M."/>
            <person name="Adriaenssens E.M."/>
            <person name="Foster-Nyarko E."/>
            <person name="Jarju S."/>
            <person name="Secka A."/>
            <person name="Antonio M."/>
            <person name="Oren A."/>
            <person name="Chaudhuri R.R."/>
            <person name="La Ragione R."/>
            <person name="Hildebrand F."/>
            <person name="Pallen M.J."/>
        </authorList>
    </citation>
    <scope>NUCLEOTIDE SEQUENCE</scope>
    <source>
        <strain evidence="5">13361</strain>
    </source>
</reference>
<feature type="domain" description="4Fe-4S ferredoxin-type" evidence="4">
    <location>
        <begin position="288"/>
        <end position="316"/>
    </location>
</feature>
<comment type="caution">
    <text evidence="5">The sequence shown here is derived from an EMBL/GenBank/DDBJ whole genome shotgun (WGS) entry which is preliminary data.</text>
</comment>
<organism evidence="5 6">
    <name type="scientific">Candidatus Faecousia excrementigallinarum</name>
    <dbReference type="NCBI Taxonomy" id="2840806"/>
    <lineage>
        <taxon>Bacteria</taxon>
        <taxon>Bacillati</taxon>
        <taxon>Bacillota</taxon>
        <taxon>Clostridia</taxon>
        <taxon>Eubacteriales</taxon>
        <taxon>Oscillospiraceae</taxon>
        <taxon>Faecousia</taxon>
    </lineage>
</organism>
<dbReference type="EMBL" id="DVFK01000058">
    <property type="protein sequence ID" value="HIQ67639.1"/>
    <property type="molecule type" value="Genomic_DNA"/>
</dbReference>
<dbReference type="PANTHER" id="PTHR43312:SF2">
    <property type="entry name" value="OXIDOREDUCTASE"/>
    <property type="match status" value="1"/>
</dbReference>
<sequence length="358" mass="40892">MLYNDFQDEKLSALGLGCMRLPKNGEKDEDIDEAAAAGMVAYALEQGINYFDTAWMYHGGASETVMGRILAKHPRESFYLASKFPGFSKEMFENPRKIFEKQLEKCGVDYFDFYLFHNVCEDNIDNFLNPEYGVGEFLFEQRRLGRIKHLGFSTHGSLTTMKRFLDAYGRELEFCQIQLNYLDWQLQNAKAKVELVRSYGLPIWVMEPVRGGRLTQLLPEQEARLKALRPQETQAGWAFRFLQGIEGVTMVLSGMSNMAQLSENIKTFSHLEPLNDQEQQTLQEIAREMIAANAVPCTGCSYCVDYCPQGIHIPEILKKYNAKDWSELPDCIGCQSCEKVCPQGISIAEVMADYNRHK</sequence>
<dbReference type="PROSITE" id="PS51379">
    <property type="entry name" value="4FE4S_FER_2"/>
    <property type="match status" value="2"/>
</dbReference>
<dbReference type="AlphaFoldDB" id="A0A9D1CMT4"/>
<name>A0A9D1CMT4_9FIRM</name>
<dbReference type="CDD" id="cd19096">
    <property type="entry name" value="AKR_Fe-S_oxidoreductase"/>
    <property type="match status" value="1"/>
</dbReference>
<dbReference type="InterPro" id="IPR017900">
    <property type="entry name" value="4Fe4S_Fe_S_CS"/>
</dbReference>